<evidence type="ECO:0000256" key="5">
    <source>
        <dbReference type="PIRSR" id="PIRSR602403-1"/>
    </source>
</evidence>
<organism evidence="7 8">
    <name type="scientific">Clohesyomyces aquaticus</name>
    <dbReference type="NCBI Taxonomy" id="1231657"/>
    <lineage>
        <taxon>Eukaryota</taxon>
        <taxon>Fungi</taxon>
        <taxon>Dikarya</taxon>
        <taxon>Ascomycota</taxon>
        <taxon>Pezizomycotina</taxon>
        <taxon>Dothideomycetes</taxon>
        <taxon>Pleosporomycetidae</taxon>
        <taxon>Pleosporales</taxon>
        <taxon>Lindgomycetaceae</taxon>
        <taxon>Clohesyomyces</taxon>
    </lineage>
</organism>
<dbReference type="PANTHER" id="PTHR47582">
    <property type="entry name" value="P450, PUTATIVE (EUROFUNG)-RELATED"/>
    <property type="match status" value="1"/>
</dbReference>
<comment type="caution">
    <text evidence="7">The sequence shown here is derived from an EMBL/GenBank/DDBJ whole genome shotgun (WGS) entry which is preliminary data.</text>
</comment>
<reference evidence="7 8" key="1">
    <citation type="submission" date="2016-07" db="EMBL/GenBank/DDBJ databases">
        <title>Pervasive Adenine N6-methylation of Active Genes in Fungi.</title>
        <authorList>
            <consortium name="DOE Joint Genome Institute"/>
            <person name="Mondo S.J."/>
            <person name="Dannebaum R.O."/>
            <person name="Kuo R.C."/>
            <person name="Labutti K."/>
            <person name="Haridas S."/>
            <person name="Kuo A."/>
            <person name="Salamov A."/>
            <person name="Ahrendt S.R."/>
            <person name="Lipzen A."/>
            <person name="Sullivan W."/>
            <person name="Andreopoulos W.B."/>
            <person name="Clum A."/>
            <person name="Lindquist E."/>
            <person name="Daum C."/>
            <person name="Ramamoorthy G.K."/>
            <person name="Gryganskyi A."/>
            <person name="Culley D."/>
            <person name="Magnuson J.K."/>
            <person name="James T.Y."/>
            <person name="O'Malley M.A."/>
            <person name="Stajich J.E."/>
            <person name="Spatafora J.W."/>
            <person name="Visel A."/>
            <person name="Grigoriev I.V."/>
        </authorList>
    </citation>
    <scope>NUCLEOTIDE SEQUENCE [LARGE SCALE GENOMIC DNA]</scope>
    <source>
        <strain evidence="7 8">CBS 115471</strain>
    </source>
</reference>
<dbReference type="InterPro" id="IPR053007">
    <property type="entry name" value="CYP450_monoxygenase_sec-met"/>
</dbReference>
<feature type="binding site" description="axial binding residue" evidence="5">
    <location>
        <position position="382"/>
    </location>
    <ligand>
        <name>heme</name>
        <dbReference type="ChEBI" id="CHEBI:30413"/>
    </ligand>
    <ligandPart>
        <name>Fe</name>
        <dbReference type="ChEBI" id="CHEBI:18248"/>
    </ligandPart>
</feature>
<dbReference type="PANTHER" id="PTHR47582:SF1">
    <property type="entry name" value="P450, PUTATIVE (EUROFUNG)-RELATED"/>
    <property type="match status" value="1"/>
</dbReference>
<dbReference type="CDD" id="cd11040">
    <property type="entry name" value="CYP7_CYP8-like"/>
    <property type="match status" value="1"/>
</dbReference>
<evidence type="ECO:0000313" key="7">
    <source>
        <dbReference type="EMBL" id="ORY03571.1"/>
    </source>
</evidence>
<dbReference type="GO" id="GO:0004497">
    <property type="term" value="F:monooxygenase activity"/>
    <property type="evidence" value="ECO:0007669"/>
    <property type="project" value="UniProtKB-KW"/>
</dbReference>
<keyword evidence="4 5" id="KW-0408">Iron</keyword>
<accession>A0A1Y1YZW9</accession>
<proteinExistence type="inferred from homology"/>
<dbReference type="GO" id="GO:0020037">
    <property type="term" value="F:heme binding"/>
    <property type="evidence" value="ECO:0007669"/>
    <property type="project" value="InterPro"/>
</dbReference>
<name>A0A1Y1YZW9_9PLEO</name>
<dbReference type="AlphaFoldDB" id="A0A1Y1YZW9"/>
<sequence>MPSNVILIASGIATTYVFLRCLLAFTQDAKEPPALETAIPFLSPMIGMRKKAKFYIDLRLYIINSTELIPAAQKQVRILDFAPMESKVAINVMGSGPEGKKVLLRSEEGVGDYAYAILFDKAIHASVSPGPQLDAMNKSSVEIVARSVEELASRSPARLKLFERFEPGIIIMLLNLYPNLLARDSVQARREIVDAFNDYFVSHAHEEGSAFVQSHYQHKIDQGVTGKDVARFEIGAIVGILSNTIPASFWVLYHTFSDPTVLEECRKEILACCKVEGNTCTLDIAEVKASCSILLSILKESLRFHGIGTSVRVVTQDHLLDGKYLLKKGGIVMIPGPVQHSSTLAYGEDVDRFEHMRFVRSPTRKRPSPIAFRGFGGGATLCPGRHFATTEILTFVAVIIARFDFKPVRSEWVCPKTDKAGMAGTIAPPNLDEDVEVEVTPTAGEMAGKIWNVVLSASDKGVELSAEDIR</sequence>
<keyword evidence="6" id="KW-0560">Oxidoreductase</keyword>
<dbReference type="InterPro" id="IPR002403">
    <property type="entry name" value="Cyt_P450_E_grp-IV"/>
</dbReference>
<keyword evidence="6" id="KW-0503">Monooxygenase</keyword>
<dbReference type="InterPro" id="IPR017972">
    <property type="entry name" value="Cyt_P450_CS"/>
</dbReference>
<dbReference type="GO" id="GO:0016705">
    <property type="term" value="F:oxidoreductase activity, acting on paired donors, with incorporation or reduction of molecular oxygen"/>
    <property type="evidence" value="ECO:0007669"/>
    <property type="project" value="InterPro"/>
</dbReference>
<dbReference type="Proteomes" id="UP000193144">
    <property type="component" value="Unassembled WGS sequence"/>
</dbReference>
<keyword evidence="8" id="KW-1185">Reference proteome</keyword>
<evidence type="ECO:0000256" key="1">
    <source>
        <dbReference type="ARBA" id="ARBA00001971"/>
    </source>
</evidence>
<dbReference type="InterPro" id="IPR036396">
    <property type="entry name" value="Cyt_P450_sf"/>
</dbReference>
<comment type="similarity">
    <text evidence="2 6">Belongs to the cytochrome P450 family.</text>
</comment>
<dbReference type="Pfam" id="PF00067">
    <property type="entry name" value="p450"/>
    <property type="match status" value="1"/>
</dbReference>
<dbReference type="PRINTS" id="PR00465">
    <property type="entry name" value="EP450IV"/>
</dbReference>
<keyword evidence="3 5" id="KW-0479">Metal-binding</keyword>
<dbReference type="OrthoDB" id="1470350at2759"/>
<dbReference type="Gene3D" id="1.10.630.10">
    <property type="entry name" value="Cytochrome P450"/>
    <property type="match status" value="1"/>
</dbReference>
<protein>
    <submittedName>
        <fullName evidence="7">Cytochrome P450</fullName>
    </submittedName>
</protein>
<evidence type="ECO:0000313" key="8">
    <source>
        <dbReference type="Proteomes" id="UP000193144"/>
    </source>
</evidence>
<dbReference type="SUPFAM" id="SSF48264">
    <property type="entry name" value="Cytochrome P450"/>
    <property type="match status" value="1"/>
</dbReference>
<dbReference type="STRING" id="1231657.A0A1Y1YZW9"/>
<dbReference type="PROSITE" id="PS00086">
    <property type="entry name" value="CYTOCHROME_P450"/>
    <property type="match status" value="1"/>
</dbReference>
<gene>
    <name evidence="7" type="ORF">BCR34DRAFT_627284</name>
</gene>
<dbReference type="EMBL" id="MCFA01000145">
    <property type="protein sequence ID" value="ORY03571.1"/>
    <property type="molecule type" value="Genomic_DNA"/>
</dbReference>
<comment type="cofactor">
    <cofactor evidence="1 5">
        <name>heme</name>
        <dbReference type="ChEBI" id="CHEBI:30413"/>
    </cofactor>
</comment>
<dbReference type="GO" id="GO:0005506">
    <property type="term" value="F:iron ion binding"/>
    <property type="evidence" value="ECO:0007669"/>
    <property type="project" value="InterPro"/>
</dbReference>
<keyword evidence="5 6" id="KW-0349">Heme</keyword>
<evidence type="ECO:0000256" key="4">
    <source>
        <dbReference type="ARBA" id="ARBA00023004"/>
    </source>
</evidence>
<evidence type="ECO:0000256" key="3">
    <source>
        <dbReference type="ARBA" id="ARBA00022723"/>
    </source>
</evidence>
<evidence type="ECO:0000256" key="6">
    <source>
        <dbReference type="RuleBase" id="RU000461"/>
    </source>
</evidence>
<evidence type="ECO:0000256" key="2">
    <source>
        <dbReference type="ARBA" id="ARBA00010617"/>
    </source>
</evidence>
<dbReference type="InterPro" id="IPR001128">
    <property type="entry name" value="Cyt_P450"/>
</dbReference>